<dbReference type="InterPro" id="IPR016181">
    <property type="entry name" value="Acyl_CoA_acyltransferase"/>
</dbReference>
<comment type="caution">
    <text evidence="2">The sequence shown here is derived from an EMBL/GenBank/DDBJ whole genome shotgun (WGS) entry which is preliminary data.</text>
</comment>
<organism evidence="2 3">
    <name type="scientific">Kouleothrix aurantiaca</name>
    <dbReference type="NCBI Taxonomy" id="186479"/>
    <lineage>
        <taxon>Bacteria</taxon>
        <taxon>Bacillati</taxon>
        <taxon>Chloroflexota</taxon>
        <taxon>Chloroflexia</taxon>
        <taxon>Chloroflexales</taxon>
        <taxon>Roseiflexineae</taxon>
        <taxon>Roseiflexaceae</taxon>
        <taxon>Kouleothrix</taxon>
    </lineage>
</organism>
<dbReference type="PANTHER" id="PTHR43072">
    <property type="entry name" value="N-ACETYLTRANSFERASE"/>
    <property type="match status" value="1"/>
</dbReference>
<sequence>MNTLTVRPYAGEDDLPAITALLNHCDAVDRLDDNYAIDDLRLEFADPRIDTAKDLRLWEDADGALLAFGQVWMDSSDDEVEGGLYWRVAPSARGSGIEDDILAWVTDRVLRQAQAEAKKARLNCGTRTEYAYGHTLPQHAGMAVVRHYFQMRRPLDTPIEPAVLPAGFTLRHVASDADVAGWVDAFNLSFIDHYNFHPVTLETHRHWMQHPSYRPEHDLVAVAEDGTIAAFDLCQIDPAENERNRRNDGWIGILGTRRGYRKLGLGRAVLLAGLHHLKASGVENARLNVDAENPTGALRLYESVGFSVLHSWQTYEKHLN</sequence>
<evidence type="ECO:0000313" key="2">
    <source>
        <dbReference type="EMBL" id="KPV50256.1"/>
    </source>
</evidence>
<dbReference type="Pfam" id="PF00583">
    <property type="entry name" value="Acetyltransf_1"/>
    <property type="match status" value="1"/>
</dbReference>
<dbReference type="SUPFAM" id="SSF55729">
    <property type="entry name" value="Acyl-CoA N-acyltransferases (Nat)"/>
    <property type="match status" value="1"/>
</dbReference>
<keyword evidence="3" id="KW-1185">Reference proteome</keyword>
<dbReference type="InterPro" id="IPR000182">
    <property type="entry name" value="GNAT_dom"/>
</dbReference>
<dbReference type="Proteomes" id="UP000050509">
    <property type="component" value="Unassembled WGS sequence"/>
</dbReference>
<evidence type="ECO:0000259" key="1">
    <source>
        <dbReference type="PROSITE" id="PS51186"/>
    </source>
</evidence>
<feature type="domain" description="N-acetyltransferase" evidence="1">
    <location>
        <begin position="168"/>
        <end position="320"/>
    </location>
</feature>
<proteinExistence type="predicted"/>
<name>A0A0P9CXS9_9CHLR</name>
<dbReference type="GO" id="GO:0016747">
    <property type="term" value="F:acyltransferase activity, transferring groups other than amino-acyl groups"/>
    <property type="evidence" value="ECO:0007669"/>
    <property type="project" value="InterPro"/>
</dbReference>
<dbReference type="AlphaFoldDB" id="A0A0P9CXS9"/>
<dbReference type="EMBL" id="LJCR01001494">
    <property type="protein sequence ID" value="KPV50256.1"/>
    <property type="molecule type" value="Genomic_DNA"/>
</dbReference>
<dbReference type="PROSITE" id="PS51186">
    <property type="entry name" value="GNAT"/>
    <property type="match status" value="1"/>
</dbReference>
<gene>
    <name evidence="2" type="ORF">SE17_28035</name>
</gene>
<dbReference type="PATRIC" id="fig|186479.3.peg.1988"/>
<accession>A0A0P9CXS9</accession>
<evidence type="ECO:0000313" key="3">
    <source>
        <dbReference type="Proteomes" id="UP000050509"/>
    </source>
</evidence>
<reference evidence="2 3" key="1">
    <citation type="submission" date="2015-09" db="EMBL/GenBank/DDBJ databases">
        <title>Draft genome sequence of Kouleothrix aurantiaca JCM 19913.</title>
        <authorList>
            <person name="Hemp J."/>
        </authorList>
    </citation>
    <scope>NUCLEOTIDE SEQUENCE [LARGE SCALE GENOMIC DNA]</scope>
    <source>
        <strain evidence="2 3">COM-B</strain>
    </source>
</reference>
<protein>
    <recommendedName>
        <fullName evidence="1">N-acetyltransferase domain-containing protein</fullName>
    </recommendedName>
</protein>
<dbReference type="CDD" id="cd04301">
    <property type="entry name" value="NAT_SF"/>
    <property type="match status" value="1"/>
</dbReference>
<dbReference type="Gene3D" id="3.40.630.30">
    <property type="match status" value="1"/>
</dbReference>